<evidence type="ECO:0000313" key="7">
    <source>
        <dbReference type="EMBL" id="SPE18751.1"/>
    </source>
</evidence>
<name>A0A2N9L678_9BACT</name>
<dbReference type="InterPro" id="IPR051805">
    <property type="entry name" value="Dehydratase_Activator_Redct"/>
</dbReference>
<dbReference type="Pfam" id="PF09989">
    <property type="entry name" value="DUF2229"/>
    <property type="match status" value="1"/>
</dbReference>
<gene>
    <name evidence="7" type="ORF">SBA5_170016</name>
</gene>
<protein>
    <submittedName>
        <fullName evidence="7">Putative CoA-substrate-specific enzyme activase</fullName>
    </submittedName>
</protein>
<keyword evidence="2" id="KW-0479">Metal-binding</keyword>
<organism evidence="7 8">
    <name type="scientific">Candidatus Sulfuritelmatomonas gaucii</name>
    <dbReference type="NCBI Taxonomy" id="2043161"/>
    <lineage>
        <taxon>Bacteria</taxon>
        <taxon>Pseudomonadati</taxon>
        <taxon>Acidobacteriota</taxon>
        <taxon>Terriglobia</taxon>
        <taxon>Terriglobales</taxon>
        <taxon>Acidobacteriaceae</taxon>
        <taxon>Candidatus Sulfuritelmatomonas</taxon>
    </lineage>
</organism>
<evidence type="ECO:0000256" key="1">
    <source>
        <dbReference type="ARBA" id="ARBA00001966"/>
    </source>
</evidence>
<dbReference type="CDD" id="cd24035">
    <property type="entry name" value="ASKHA_NBD_O66634-like_rpt2"/>
    <property type="match status" value="1"/>
</dbReference>
<dbReference type="OrthoDB" id="9802715at2"/>
<dbReference type="Pfam" id="PF01869">
    <property type="entry name" value="BcrAD_BadFG"/>
    <property type="match status" value="2"/>
</dbReference>
<sequence length="1418" mass="154096">MSYVGINIGALTVKVVRVRLNDRSAKVIAHQRRPLEVLDRLLAAPDFKDAEYFGVSGQLGHISEFAAIQRALRDVRERAEGEFDAVASLGGESLLVYTLADGRVTNVLSHNKCAAGSGEFFVQLIGRMGLDIDTAIQLSSSGNVVPLASRCTVHCKSDVTHKLNRHEATPADILKTLHESMAGKVVALLDKGQTSLRRVLLIGGVTRNAAFLEALREKLPASELVVLPESEWFEAWGSALLTRENPLYKSPHLSHSPVFETFPPLHRFEDQVQVMTAPPLQLPPDGPMVLGVDAGSTTTKAVLLDPATRSIVASHYARTHDDPVAAVCECVRALIRKVGNRPMGVVATTGSARELVGAFLGTERVYNEISAHAAGATHFAPDVDTIFEIGGQDAKYIYLRNGVPIGYAMNNACSAGTGSFLEESAEGDLGVGVSEIADIAIAAPAPVKFKTTCAAFINSDIRIAQQQGQKRDNILAGLAYAIADNYLTKVKGQRPVGEKVLLQGGVALNRAVGYAFAQRVGRQIVIPANPELLGALGVALLALDRADCALGAATDLETLASAEMKLVGRFTCQACKMYCSIERFEVAGRKFPFGGRCSLYENVWKRKTRTAPVPDLVEQRATIVYGVAKHAGAEPVQAPKKRDYWDVGPALEAARSFLEESFGQSNAKPRISERRIGIPRALTTHSLFPLYSSFFSALGVEVVLSAVDLRGDLKSNSGFCLPAQIAHSAVFDLAQKDVRVVFLPQLARMPQNGSPKDSYLCPITQAGPYSLAKAFPDIQFLAPILDFSMGYANNAAMTEMAVREFGISRESANEAWAMAVRHQTDAERALMEMGRQALDQALADGRPTILLAGHSYSAYTPEASQSVGKKLSSMGVLVIPADCLEPVGAGPTAWHFANQILNAASLAKQHPNLFLLSVSNFSCTIDAFTQSVLASQLGSKPYLILEIDAHTADAGVQTRLEAFLDVVQNYHASQHGPARRFTPCALLTGGVVLNSRGERVPLTDPRVKLHLLNFSQYHEQSAAMALGWLGLHAGQQVPIDRGQLDLGLQSTSGRECLPLPLAIGQLLRILRDRKPGEIVGFFMMRGGAPCAAEAYMEYFERFIVEHQLADVFMVCPGSDDGYLGFGPSTLMSHMSPAILLADILVEIDYVLRVVGAPGCIELFQHEWNQFRLKARTLDVFSSQLPTFVEQLTNLPLTRDPAACPKVVVTGDFFARFSPFFMDGVRDIYAARGIILKPVDLAELFLYVTYDGMREMANHWGLKPGGFALAKACTRMLEPDGQQYLQQWWGYQAGRKAEQHYREIFSGTGLLISRSNDVVTAIEKSSQHISPRIFGEVTPTVGRGLNAEYEGYDGIILIGPFNCLPFRISEAILKPISIQHSMPLLSYETDGCAVSPVVLRQVDVHIQQVLEHSARAHSE</sequence>
<dbReference type="EMBL" id="OKRB01000072">
    <property type="protein sequence ID" value="SPE18751.1"/>
    <property type="molecule type" value="Genomic_DNA"/>
</dbReference>
<evidence type="ECO:0000313" key="8">
    <source>
        <dbReference type="Proteomes" id="UP000239735"/>
    </source>
</evidence>
<evidence type="ECO:0000256" key="3">
    <source>
        <dbReference type="ARBA" id="ARBA00023004"/>
    </source>
</evidence>
<dbReference type="InterPro" id="IPR018709">
    <property type="entry name" value="CoA_activase_DUF2229"/>
</dbReference>
<dbReference type="GO" id="GO:0051536">
    <property type="term" value="F:iron-sulfur cluster binding"/>
    <property type="evidence" value="ECO:0007669"/>
    <property type="project" value="UniProtKB-KW"/>
</dbReference>
<keyword evidence="3" id="KW-0408">Iron</keyword>
<comment type="cofactor">
    <cofactor evidence="1">
        <name>[4Fe-4S] cluster</name>
        <dbReference type="ChEBI" id="CHEBI:49883"/>
    </cofactor>
</comment>
<dbReference type="InterPro" id="IPR002731">
    <property type="entry name" value="ATPase_BadF"/>
</dbReference>
<dbReference type="Gene3D" id="3.30.420.40">
    <property type="match status" value="4"/>
</dbReference>
<accession>A0A2N9L678</accession>
<feature type="domain" description="DUF2229" evidence="6">
    <location>
        <begin position="675"/>
        <end position="884"/>
    </location>
</feature>
<evidence type="ECO:0000256" key="4">
    <source>
        <dbReference type="ARBA" id="ARBA00023014"/>
    </source>
</evidence>
<dbReference type="PANTHER" id="PTHR32329:SF7">
    <property type="entry name" value="ACTIVATOR OF 2-HYDROXYACYL-COA-HYDRATASE"/>
    <property type="match status" value="1"/>
</dbReference>
<evidence type="ECO:0000259" key="5">
    <source>
        <dbReference type="Pfam" id="PF01869"/>
    </source>
</evidence>
<evidence type="ECO:0000259" key="6">
    <source>
        <dbReference type="Pfam" id="PF09989"/>
    </source>
</evidence>
<dbReference type="InterPro" id="IPR008275">
    <property type="entry name" value="CoA_E_activase_dom"/>
</dbReference>
<dbReference type="GO" id="GO:0046872">
    <property type="term" value="F:metal ion binding"/>
    <property type="evidence" value="ECO:0007669"/>
    <property type="project" value="UniProtKB-KW"/>
</dbReference>
<dbReference type="InterPro" id="IPR043129">
    <property type="entry name" value="ATPase_NBD"/>
</dbReference>
<dbReference type="PANTHER" id="PTHR32329">
    <property type="entry name" value="BIFUNCTIONAL PROTEIN [INCLUDES 2-HYDROXYACYL-COA DEHYDRATASE (N-TER) AND ITS ACTIVATOR DOMAIN (C_TERM)-RELATED"/>
    <property type="match status" value="1"/>
</dbReference>
<feature type="domain" description="ATPase BadF/BadG/BcrA/BcrD type" evidence="5">
    <location>
        <begin position="290"/>
        <end position="542"/>
    </location>
</feature>
<proteinExistence type="predicted"/>
<reference evidence="8" key="1">
    <citation type="submission" date="2018-02" db="EMBL/GenBank/DDBJ databases">
        <authorList>
            <person name="Hausmann B."/>
        </authorList>
    </citation>
    <scope>NUCLEOTIDE SEQUENCE [LARGE SCALE GENOMIC DNA]</scope>
    <source>
        <strain evidence="8">Peat soil MAG SbA5</strain>
    </source>
</reference>
<evidence type="ECO:0000256" key="2">
    <source>
        <dbReference type="ARBA" id="ARBA00022723"/>
    </source>
</evidence>
<dbReference type="Proteomes" id="UP000239735">
    <property type="component" value="Unassembled WGS sequence"/>
</dbReference>
<feature type="domain" description="ATPase BadF/BadG/BcrA/BcrD type" evidence="5">
    <location>
        <begin position="69"/>
        <end position="240"/>
    </location>
</feature>
<keyword evidence="4" id="KW-0411">Iron-sulfur</keyword>
<dbReference type="NCBIfam" id="TIGR00241">
    <property type="entry name" value="CoA_E_activ"/>
    <property type="match status" value="1"/>
</dbReference>
<dbReference type="SUPFAM" id="SSF53067">
    <property type="entry name" value="Actin-like ATPase domain"/>
    <property type="match status" value="2"/>
</dbReference>